<proteinExistence type="inferred from homology"/>
<feature type="chain" id="PRO_5032726983" description="Protein-L-isoaspartate O-methyltransferase" evidence="9">
    <location>
        <begin position="24"/>
        <end position="760"/>
    </location>
</feature>
<dbReference type="Gene3D" id="2.30.30.50">
    <property type="match status" value="1"/>
</dbReference>
<evidence type="ECO:0000256" key="8">
    <source>
        <dbReference type="SAM" id="MobiDB-lite"/>
    </source>
</evidence>
<feature type="region of interest" description="Disordered" evidence="8">
    <location>
        <begin position="523"/>
        <end position="546"/>
    </location>
</feature>
<evidence type="ECO:0000256" key="2">
    <source>
        <dbReference type="ARBA" id="ARBA00004170"/>
    </source>
</evidence>
<dbReference type="PANTHER" id="PTHR11579">
    <property type="entry name" value="PROTEIN-L-ISOASPARTATE O-METHYLTRANSFERASE"/>
    <property type="match status" value="1"/>
</dbReference>
<feature type="compositionally biased region" description="Acidic residues" evidence="8">
    <location>
        <begin position="530"/>
        <end position="541"/>
    </location>
</feature>
<comment type="similarity">
    <text evidence="3">Belongs to the methyltransferase superfamily. L-isoaspartyl/D-aspartyl protein methyltransferase family.</text>
</comment>
<dbReference type="InterPro" id="IPR000682">
    <property type="entry name" value="PCMT"/>
</dbReference>
<dbReference type="EMBL" id="CAJNNV010025036">
    <property type="protein sequence ID" value="CAE8611639.1"/>
    <property type="molecule type" value="Genomic_DNA"/>
</dbReference>
<accession>A0A813FFT1</accession>
<comment type="subcellular location">
    <subcellularLocation>
        <location evidence="2">Membrane</location>
        <topology evidence="2">Peripheral membrane protein</topology>
    </subcellularLocation>
</comment>
<dbReference type="InterPro" id="IPR008990">
    <property type="entry name" value="Elect_transpt_acc-like_dom_sf"/>
</dbReference>
<dbReference type="Pfam" id="PF01135">
    <property type="entry name" value="PCMT"/>
    <property type="match status" value="1"/>
</dbReference>
<comment type="caution">
    <text evidence="10">The sequence shown here is derived from an EMBL/GenBank/DDBJ whole genome shotgun (WGS) entry which is preliminary data.</text>
</comment>
<dbReference type="CDD" id="cd02440">
    <property type="entry name" value="AdoMet_MTases"/>
    <property type="match status" value="1"/>
</dbReference>
<evidence type="ECO:0000313" key="10">
    <source>
        <dbReference type="EMBL" id="CAE8611639.1"/>
    </source>
</evidence>
<protein>
    <recommendedName>
        <fullName evidence="12">Protein-L-isoaspartate O-methyltransferase</fullName>
    </recommendedName>
</protein>
<comment type="function">
    <text evidence="1">Stabilizes the interaction between PsaC and the PSI core, assists the docking of the ferredoxin to PSI and interacts with ferredoxin-NADP oxidoreductase.</text>
</comment>
<dbReference type="GO" id="GO:0009538">
    <property type="term" value="C:photosystem I reaction center"/>
    <property type="evidence" value="ECO:0007669"/>
    <property type="project" value="InterPro"/>
</dbReference>
<evidence type="ECO:0000256" key="4">
    <source>
        <dbReference type="ARBA" id="ARBA00007501"/>
    </source>
</evidence>
<dbReference type="PANTHER" id="PTHR11579:SF9">
    <property type="entry name" value="PROTEIN-L-ISOASPARTATE O-METHYLTRANSFERASE"/>
    <property type="match status" value="1"/>
</dbReference>
<comment type="similarity">
    <text evidence="4">Belongs to the PsaE family.</text>
</comment>
<keyword evidence="11" id="KW-1185">Reference proteome</keyword>
<dbReference type="SUPFAM" id="SSF50090">
    <property type="entry name" value="Electron transport accessory proteins"/>
    <property type="match status" value="1"/>
</dbReference>
<evidence type="ECO:0000256" key="6">
    <source>
        <dbReference type="ARBA" id="ARBA00022836"/>
    </source>
</evidence>
<evidence type="ECO:0000313" key="11">
    <source>
        <dbReference type="Proteomes" id="UP000654075"/>
    </source>
</evidence>
<keyword evidence="5" id="KW-0602">Photosynthesis</keyword>
<dbReference type="Pfam" id="PF02427">
    <property type="entry name" value="PSI_PsaE"/>
    <property type="match status" value="1"/>
</dbReference>
<organism evidence="10 11">
    <name type="scientific">Polarella glacialis</name>
    <name type="common">Dinoflagellate</name>
    <dbReference type="NCBI Taxonomy" id="89957"/>
    <lineage>
        <taxon>Eukaryota</taxon>
        <taxon>Sar</taxon>
        <taxon>Alveolata</taxon>
        <taxon>Dinophyceae</taxon>
        <taxon>Suessiales</taxon>
        <taxon>Suessiaceae</taxon>
        <taxon>Polarella</taxon>
    </lineage>
</organism>
<dbReference type="Proteomes" id="UP000654075">
    <property type="component" value="Unassembled WGS sequence"/>
</dbReference>
<dbReference type="GO" id="GO:0005737">
    <property type="term" value="C:cytoplasm"/>
    <property type="evidence" value="ECO:0007669"/>
    <property type="project" value="TreeGrafter"/>
</dbReference>
<dbReference type="InterPro" id="IPR029063">
    <property type="entry name" value="SAM-dependent_MTases_sf"/>
</dbReference>
<dbReference type="GO" id="GO:0004719">
    <property type="term" value="F:protein-L-isoaspartate (D-aspartate) O-methyltransferase activity"/>
    <property type="evidence" value="ECO:0007669"/>
    <property type="project" value="InterPro"/>
</dbReference>
<evidence type="ECO:0008006" key="12">
    <source>
        <dbReference type="Google" id="ProtNLM"/>
    </source>
</evidence>
<dbReference type="SUPFAM" id="SSF53335">
    <property type="entry name" value="S-adenosyl-L-methionine-dependent methyltransferases"/>
    <property type="match status" value="1"/>
</dbReference>
<dbReference type="OrthoDB" id="10257972at2759"/>
<sequence>MASARRSASRLLALAGLLSLSWLIVSPSAFAPLASGRSSSRVRLQAEGDDAPAEAAPAKKAKAAWVGPQKGAWVRILRPESYWFQQRGTVVNVNQKPEIKYPVTVKFDLVNYANVNTNGFALWEVEEAVVAQLIRTVRGQLKEYRLRYLCGVTGALGSLRACPSALLVELDARARFEVDTVPVQELMDNLQSFPLLEYSWQPYEDLCLNELTSRTKSFRTSEDIDQLVKPFDAMLFLQVLMKILYGARSAPHIYAMALEALMPLKPGMSFLNIGSGTGYFNSLAEMLGESGVNDGLELWPENVAYAQERCSKIGKNNIEFTVGNIYQLDINLGTRYDRIYVGACACPRARYLYNLLEVGGVLVGPFQAGHSQQMRRVVRVSEEKFNVEVISAVHFATLVKPPASRADDDGWICGSSQSGRQDGAAERMLQGLPGVPFTFALRQQLWAPQRNWAYPPQFRSAVAALLQHPSGSPYLPPEMWMQQILPWCPPWWFDDSQPVGIKKKLSIFFTGLASKKALPSHSWRRVRTEDEAEGEGGEEEAQSVRSDQLPLVRRARGNGQRKLYRCLRRFFRCISRCCAARTFPSSVAPSTALGGNSRADALCRSGGVDPLRFTMIWIFFALAVANHVEAFLAQLADLQTLKLGPTDFEAGRELWHAAARQAELPDTLGPSRQRQLWNAGSGQAQRSFASLAEDSEESEGEEKSQTQAQEQLYADSLEAQAQAVQEPPSVGAASYAKGLMGSVLPNRFRSSAPYKPRTPG</sequence>
<evidence type="ECO:0000256" key="7">
    <source>
        <dbReference type="ARBA" id="ARBA00023136"/>
    </source>
</evidence>
<name>A0A813FFT1_POLGL</name>
<feature type="region of interest" description="Disordered" evidence="8">
    <location>
        <begin position="687"/>
        <end position="731"/>
    </location>
</feature>
<keyword evidence="9" id="KW-0732">Signal</keyword>
<evidence type="ECO:0000256" key="9">
    <source>
        <dbReference type="SAM" id="SignalP"/>
    </source>
</evidence>
<keyword evidence="7" id="KW-0472">Membrane</keyword>
<reference evidence="10" key="1">
    <citation type="submission" date="2021-02" db="EMBL/GenBank/DDBJ databases">
        <authorList>
            <person name="Dougan E. K."/>
            <person name="Rhodes N."/>
            <person name="Thang M."/>
            <person name="Chan C."/>
        </authorList>
    </citation>
    <scope>NUCLEOTIDE SEQUENCE</scope>
</reference>
<dbReference type="Gene3D" id="3.40.50.150">
    <property type="entry name" value="Vaccinia Virus protein VP39"/>
    <property type="match status" value="1"/>
</dbReference>
<dbReference type="GO" id="GO:0015979">
    <property type="term" value="P:photosynthesis"/>
    <property type="evidence" value="ECO:0007669"/>
    <property type="project" value="UniProtKB-KW"/>
</dbReference>
<gene>
    <name evidence="10" type="ORF">PGLA1383_LOCUS29441</name>
</gene>
<keyword evidence="6" id="KW-0603">Photosystem I</keyword>
<dbReference type="AlphaFoldDB" id="A0A813FFT1"/>
<dbReference type="InterPro" id="IPR003375">
    <property type="entry name" value="PSI_PsaE"/>
</dbReference>
<feature type="signal peptide" evidence="9">
    <location>
        <begin position="1"/>
        <end position="23"/>
    </location>
</feature>
<evidence type="ECO:0000256" key="1">
    <source>
        <dbReference type="ARBA" id="ARBA00001993"/>
    </source>
</evidence>
<evidence type="ECO:0000256" key="5">
    <source>
        <dbReference type="ARBA" id="ARBA00022531"/>
    </source>
</evidence>
<evidence type="ECO:0000256" key="3">
    <source>
        <dbReference type="ARBA" id="ARBA00005369"/>
    </source>
</evidence>